<reference evidence="2" key="2">
    <citation type="journal article" date="2023" name="Plant Pathol.">
        <title>Dismantling and reorganizing Pseudomonas marginalis sensu#lato.</title>
        <authorList>
            <person name="Sawada H."/>
            <person name="Fujikawa T."/>
            <person name="Satou M."/>
        </authorList>
    </citation>
    <scope>NUCLEOTIDE SEQUENCE</scope>
    <source>
        <strain evidence="2">MAFF 301350</strain>
    </source>
</reference>
<gene>
    <name evidence="2" type="ORF">KUO17_21310</name>
</gene>
<accession>A0A9Q2XM44</accession>
<reference evidence="2" key="1">
    <citation type="journal article" date="2022" name="Int. J. Syst. Evol. Microbiol.">
        <title>Pseudomonas aegrilactucae sp. nov. and Pseudomonas morbosilactucae sp. nov., pathogens causing bacterial rot of lettuce in Japan.</title>
        <authorList>
            <person name="Sawada H."/>
            <person name="Fujikawa T."/>
            <person name="Satou M."/>
        </authorList>
    </citation>
    <scope>NUCLEOTIDE SEQUENCE</scope>
    <source>
        <strain evidence="2">MAFF 301350</strain>
    </source>
</reference>
<name>A0A9Q2XM44_9PSED</name>
<dbReference type="Proteomes" id="UP001106592">
    <property type="component" value="Unassembled WGS sequence"/>
</dbReference>
<sequence length="139" mass="15719">MSITDSPTWQRLEARWAEGFEQLHAEEQEAIALWWLEAETMNGTLDQYFWNSAGDQALIALRGLHSLGMPVTLLAFSAALALFGEHYPCEREARMQVLETLEAQHGDTLFLAPSRVIQDLPEDFVQAALDRLQVLYATL</sequence>
<protein>
    <submittedName>
        <fullName evidence="2">DMP19 family protein</fullName>
    </submittedName>
</protein>
<keyword evidence="3" id="KW-1185">Reference proteome</keyword>
<dbReference type="Pfam" id="PF14300">
    <property type="entry name" value="DMP19"/>
    <property type="match status" value="1"/>
</dbReference>
<evidence type="ECO:0000259" key="1">
    <source>
        <dbReference type="Pfam" id="PF14300"/>
    </source>
</evidence>
<dbReference type="AlphaFoldDB" id="A0A9Q2XM44"/>
<dbReference type="InterPro" id="IPR025402">
    <property type="entry name" value="DMP19_C"/>
</dbReference>
<organism evidence="2 3">
    <name type="scientific">Pseudomonas aegrilactucae</name>
    <dbReference type="NCBI Taxonomy" id="2854028"/>
    <lineage>
        <taxon>Bacteria</taxon>
        <taxon>Pseudomonadati</taxon>
        <taxon>Pseudomonadota</taxon>
        <taxon>Gammaproteobacteria</taxon>
        <taxon>Pseudomonadales</taxon>
        <taxon>Pseudomonadaceae</taxon>
        <taxon>Pseudomonas</taxon>
    </lineage>
</organism>
<dbReference type="RefSeq" id="WP_217977477.1">
    <property type="nucleotide sequence ID" value="NZ_JAHTBI010000084.1"/>
</dbReference>
<evidence type="ECO:0000313" key="2">
    <source>
        <dbReference type="EMBL" id="MBV6289537.1"/>
    </source>
</evidence>
<evidence type="ECO:0000313" key="3">
    <source>
        <dbReference type="Proteomes" id="UP001106592"/>
    </source>
</evidence>
<feature type="domain" description="DNA mimic protein DMP19 C-terminal" evidence="1">
    <location>
        <begin position="21"/>
        <end position="124"/>
    </location>
</feature>
<comment type="caution">
    <text evidence="2">The sequence shown here is derived from an EMBL/GenBank/DDBJ whole genome shotgun (WGS) entry which is preliminary data.</text>
</comment>
<proteinExistence type="predicted"/>
<dbReference type="EMBL" id="JAHTBI010000084">
    <property type="protein sequence ID" value="MBV6289537.1"/>
    <property type="molecule type" value="Genomic_DNA"/>
</dbReference>